<sequence length="417" mass="45571">MKHILVRSAVAAGALLGAACGFAADALAQDARPQAELGPRPFYLVNDMDEGELKDALKACEEGPFYRTAFSIGHRGAPMQFPEHTRQSYQAAAVMGAGVIECDVAFTKDRELVCRHSQCDLATTTDILAHDDLAAKCTTPFSPASGDKKAEVTCCTSDLTLAEFKSLKGKMDAGNPDATTVEEFMDATPSWRTDLYATNGELMSHKESIALFKDLGVKFTPELKAPSVEMPFEGDYTQDDYAQQLIDEYKEAGVDASDVYPQSFQLRDILYWIKNEPEFGKQGVFLDDRDETLEGFDANNPETFEPSMQDLAEDGVKIIAPPSHMLLTLDEAGEIVPSAYAKEAKKAGLQIITWSLERSGTLTDGGGYYYQSVKDAISHPGDEYEVIDVLAQDVGVIGMFSDWPATVTYYANCMGLE</sequence>
<keyword evidence="5 9" id="KW-0378">Hydrolase</keyword>
<evidence type="ECO:0000256" key="4">
    <source>
        <dbReference type="ARBA" id="ARBA00022798"/>
    </source>
</evidence>
<keyword evidence="4" id="KW-0319">Glycerol metabolism</keyword>
<feature type="domain" description="GP-PDE" evidence="8">
    <location>
        <begin position="69"/>
        <end position="394"/>
    </location>
</feature>
<dbReference type="PANTHER" id="PTHR43620:SF7">
    <property type="entry name" value="GLYCEROPHOSPHODIESTER PHOSPHODIESTERASE GDPD5-RELATED"/>
    <property type="match status" value="1"/>
</dbReference>
<dbReference type="PANTHER" id="PTHR43620">
    <property type="entry name" value="GLYCEROPHOSPHORYL DIESTER PHOSPHODIESTERASE"/>
    <property type="match status" value="1"/>
</dbReference>
<accession>A0ABU0C9C0</accession>
<dbReference type="EMBL" id="JAUSUK010000002">
    <property type="protein sequence ID" value="MDQ0326240.1"/>
    <property type="molecule type" value="Genomic_DNA"/>
</dbReference>
<evidence type="ECO:0000256" key="2">
    <source>
        <dbReference type="ARBA" id="ARBA00012247"/>
    </source>
</evidence>
<comment type="similarity">
    <text evidence="1">Belongs to the glycerophosphoryl diester phosphodiesterase family.</text>
</comment>
<evidence type="ECO:0000256" key="7">
    <source>
        <dbReference type="SAM" id="SignalP"/>
    </source>
</evidence>
<dbReference type="RefSeq" id="WP_307154440.1">
    <property type="nucleotide sequence ID" value="NZ_JAUSUK010000002.1"/>
</dbReference>
<feature type="signal peptide" evidence="7">
    <location>
        <begin position="1"/>
        <end position="23"/>
    </location>
</feature>
<dbReference type="Proteomes" id="UP001230253">
    <property type="component" value="Unassembled WGS sequence"/>
</dbReference>
<protein>
    <recommendedName>
        <fullName evidence="2">glycerophosphodiester phosphodiesterase</fullName>
        <ecNumber evidence="2">3.1.4.46</ecNumber>
    </recommendedName>
</protein>
<dbReference type="GO" id="GO:0008889">
    <property type="term" value="F:glycerophosphodiester phosphodiesterase activity"/>
    <property type="evidence" value="ECO:0007669"/>
    <property type="project" value="UniProtKB-EC"/>
</dbReference>
<dbReference type="EC" id="3.1.4.46" evidence="2"/>
<comment type="caution">
    <text evidence="9">The sequence shown here is derived from an EMBL/GenBank/DDBJ whole genome shotgun (WGS) entry which is preliminary data.</text>
</comment>
<dbReference type="Gene3D" id="3.20.20.190">
    <property type="entry name" value="Phosphatidylinositol (PI) phosphodiesterase"/>
    <property type="match status" value="1"/>
</dbReference>
<dbReference type="PROSITE" id="PS51257">
    <property type="entry name" value="PROKAR_LIPOPROTEIN"/>
    <property type="match status" value="1"/>
</dbReference>
<gene>
    <name evidence="9" type="ORF">J2R99_002109</name>
</gene>
<feature type="chain" id="PRO_5045293866" description="glycerophosphodiester phosphodiesterase" evidence="7">
    <location>
        <begin position="24"/>
        <end position="417"/>
    </location>
</feature>
<dbReference type="InterPro" id="IPR017946">
    <property type="entry name" value="PLC-like_Pdiesterase_TIM-brl"/>
</dbReference>
<proteinExistence type="inferred from homology"/>
<dbReference type="Pfam" id="PF03009">
    <property type="entry name" value="GDPD"/>
    <property type="match status" value="1"/>
</dbReference>
<dbReference type="InterPro" id="IPR030395">
    <property type="entry name" value="GP_PDE_dom"/>
</dbReference>
<evidence type="ECO:0000313" key="9">
    <source>
        <dbReference type="EMBL" id="MDQ0326240.1"/>
    </source>
</evidence>
<evidence type="ECO:0000259" key="8">
    <source>
        <dbReference type="PROSITE" id="PS51704"/>
    </source>
</evidence>
<name>A0ABU0C9C0_9BRAD</name>
<organism evidence="9 10">
    <name type="scientific">Rhodopseudomonas julia</name>
    <dbReference type="NCBI Taxonomy" id="200617"/>
    <lineage>
        <taxon>Bacteria</taxon>
        <taxon>Pseudomonadati</taxon>
        <taxon>Pseudomonadota</taxon>
        <taxon>Alphaproteobacteria</taxon>
        <taxon>Hyphomicrobiales</taxon>
        <taxon>Nitrobacteraceae</taxon>
        <taxon>Rhodopseudomonas</taxon>
    </lineage>
</organism>
<evidence type="ECO:0000256" key="3">
    <source>
        <dbReference type="ARBA" id="ARBA00022729"/>
    </source>
</evidence>
<dbReference type="SUPFAM" id="SSF51695">
    <property type="entry name" value="PLC-like phosphodiesterases"/>
    <property type="match status" value="1"/>
</dbReference>
<evidence type="ECO:0000256" key="6">
    <source>
        <dbReference type="ARBA" id="ARBA00047512"/>
    </source>
</evidence>
<reference evidence="9 10" key="1">
    <citation type="submission" date="2023-07" db="EMBL/GenBank/DDBJ databases">
        <title>Genomic Encyclopedia of Type Strains, Phase IV (KMG-IV): sequencing the most valuable type-strain genomes for metagenomic binning, comparative biology and taxonomic classification.</title>
        <authorList>
            <person name="Goeker M."/>
        </authorList>
    </citation>
    <scope>NUCLEOTIDE SEQUENCE [LARGE SCALE GENOMIC DNA]</scope>
    <source>
        <strain evidence="9 10">DSM 11549</strain>
    </source>
</reference>
<evidence type="ECO:0000313" key="10">
    <source>
        <dbReference type="Proteomes" id="UP001230253"/>
    </source>
</evidence>
<dbReference type="CDD" id="cd08560">
    <property type="entry name" value="GDPD_EcGlpQ_like_1"/>
    <property type="match status" value="1"/>
</dbReference>
<keyword evidence="3 7" id="KW-0732">Signal</keyword>
<comment type="catalytic activity">
    <reaction evidence="6">
        <text>a sn-glycero-3-phosphodiester + H2O = an alcohol + sn-glycerol 3-phosphate + H(+)</text>
        <dbReference type="Rhea" id="RHEA:12969"/>
        <dbReference type="ChEBI" id="CHEBI:15377"/>
        <dbReference type="ChEBI" id="CHEBI:15378"/>
        <dbReference type="ChEBI" id="CHEBI:30879"/>
        <dbReference type="ChEBI" id="CHEBI:57597"/>
        <dbReference type="ChEBI" id="CHEBI:83408"/>
        <dbReference type="EC" id="3.1.4.46"/>
    </reaction>
</comment>
<evidence type="ECO:0000256" key="5">
    <source>
        <dbReference type="ARBA" id="ARBA00022801"/>
    </source>
</evidence>
<keyword evidence="10" id="KW-1185">Reference proteome</keyword>
<evidence type="ECO:0000256" key="1">
    <source>
        <dbReference type="ARBA" id="ARBA00007277"/>
    </source>
</evidence>
<dbReference type="PROSITE" id="PS51704">
    <property type="entry name" value="GP_PDE"/>
    <property type="match status" value="1"/>
</dbReference>